<evidence type="ECO:0000313" key="1">
    <source>
        <dbReference type="EMBL" id="QHU26568.1"/>
    </source>
</evidence>
<name>A0A6C0LA87_9ZZZZ</name>
<dbReference type="Pfam" id="PF05721">
    <property type="entry name" value="PhyH"/>
    <property type="match status" value="1"/>
</dbReference>
<dbReference type="SUPFAM" id="SSF51197">
    <property type="entry name" value="Clavaminate synthase-like"/>
    <property type="match status" value="1"/>
</dbReference>
<evidence type="ECO:0008006" key="2">
    <source>
        <dbReference type="Google" id="ProtNLM"/>
    </source>
</evidence>
<dbReference type="InterPro" id="IPR008775">
    <property type="entry name" value="Phytyl_CoA_dOase-like"/>
</dbReference>
<dbReference type="AlphaFoldDB" id="A0A6C0LA87"/>
<proteinExistence type="predicted"/>
<reference evidence="1" key="1">
    <citation type="journal article" date="2020" name="Nature">
        <title>Giant virus diversity and host interactions through global metagenomics.</title>
        <authorList>
            <person name="Schulz F."/>
            <person name="Roux S."/>
            <person name="Paez-Espino D."/>
            <person name="Jungbluth S."/>
            <person name="Walsh D.A."/>
            <person name="Denef V.J."/>
            <person name="McMahon K.D."/>
            <person name="Konstantinidis K.T."/>
            <person name="Eloe-Fadrosh E.A."/>
            <person name="Kyrpides N.C."/>
            <person name="Woyke T."/>
        </authorList>
    </citation>
    <scope>NUCLEOTIDE SEQUENCE</scope>
    <source>
        <strain evidence="1">GVMAG-M-3300027759-42</strain>
    </source>
</reference>
<organism evidence="1">
    <name type="scientific">viral metagenome</name>
    <dbReference type="NCBI Taxonomy" id="1070528"/>
    <lineage>
        <taxon>unclassified sequences</taxon>
        <taxon>metagenomes</taxon>
        <taxon>organismal metagenomes</taxon>
    </lineage>
</organism>
<dbReference type="Gene3D" id="2.60.120.620">
    <property type="entry name" value="q2cbj1_9rhob like domain"/>
    <property type="match status" value="1"/>
</dbReference>
<sequence length="285" mass="33121">MKYKTLTVITILLVLFLLWIIITAFFSEVPLYKPTHNDLDKNGFSIYKNVLTNEEIYKLNVLCLDNNYKTTKDVLLTHTRLNKLIKSIGSDYIFQDYIWIIKKSSVHTCHRDNNGDFFNEGQKHPSYTMLVYLEDMDKCLGVVPESHKNQYSYFIDFNGNLVNLPCKKGDVIVFNANLIHVGTLNARDDNLRVQLKVTHKDDIDKIAYYQNFNKVLNKDNTIPMHIRKAQMNVSCMFPGFSNLTQSENIRTSRGTDNGANIGVFQKWFSYLFYGNVDFYDLPNAF</sequence>
<dbReference type="EMBL" id="MN740443">
    <property type="protein sequence ID" value="QHU26568.1"/>
    <property type="molecule type" value="Genomic_DNA"/>
</dbReference>
<accession>A0A6C0LA87</accession>
<protein>
    <recommendedName>
        <fullName evidence="2">Phytanoyl-CoA dioxygenase</fullName>
    </recommendedName>
</protein>